<evidence type="ECO:0000313" key="5">
    <source>
        <dbReference type="Proteomes" id="UP000239406"/>
    </source>
</evidence>
<evidence type="ECO:0000256" key="1">
    <source>
        <dbReference type="ARBA" id="ARBA00007198"/>
    </source>
</evidence>
<dbReference type="InterPro" id="IPR036249">
    <property type="entry name" value="Thioredoxin-like_sf"/>
</dbReference>
<comment type="caution">
    <text evidence="3">The sequence shown here is derived from an EMBL/GenBank/DDBJ whole genome shotgun (WGS) entry which is preliminary data.</text>
</comment>
<evidence type="ECO:0000313" key="4">
    <source>
        <dbReference type="EMBL" id="TCP08581.1"/>
    </source>
</evidence>
<dbReference type="NCBIfam" id="TIGR01617">
    <property type="entry name" value="arsC_related"/>
    <property type="match status" value="1"/>
</dbReference>
<protein>
    <submittedName>
        <fullName evidence="3">ArsC family reductase</fullName>
    </submittedName>
    <submittedName>
        <fullName evidence="4">Spx/MgsR family transcriptional regulator</fullName>
    </submittedName>
</protein>
<dbReference type="Gene3D" id="3.40.30.10">
    <property type="entry name" value="Glutaredoxin"/>
    <property type="match status" value="1"/>
</dbReference>
<evidence type="ECO:0000313" key="6">
    <source>
        <dbReference type="Proteomes" id="UP000294772"/>
    </source>
</evidence>
<accession>A0A2S5T920</accession>
<name>A0A2S5T920_9BURK</name>
<comment type="similarity">
    <text evidence="1 2">Belongs to the ArsC family.</text>
</comment>
<dbReference type="PROSITE" id="PS51353">
    <property type="entry name" value="ARSC"/>
    <property type="match status" value="1"/>
</dbReference>
<dbReference type="EMBL" id="SLXF01000002">
    <property type="protein sequence ID" value="TCP08581.1"/>
    <property type="molecule type" value="Genomic_DNA"/>
</dbReference>
<dbReference type="NCBIfam" id="NF008107">
    <property type="entry name" value="PRK10853.1"/>
    <property type="match status" value="1"/>
</dbReference>
<dbReference type="Pfam" id="PF03960">
    <property type="entry name" value="ArsC"/>
    <property type="match status" value="1"/>
</dbReference>
<dbReference type="Proteomes" id="UP000294772">
    <property type="component" value="Unassembled WGS sequence"/>
</dbReference>
<dbReference type="InterPro" id="IPR006660">
    <property type="entry name" value="Arsenate_reductase-like"/>
</dbReference>
<dbReference type="PANTHER" id="PTHR30041">
    <property type="entry name" value="ARSENATE REDUCTASE"/>
    <property type="match status" value="1"/>
</dbReference>
<reference evidence="4 6" key="2">
    <citation type="submission" date="2019-03" db="EMBL/GenBank/DDBJ databases">
        <title>Genomic Encyclopedia of Type Strains, Phase IV (KMG-IV): sequencing the most valuable type-strain genomes for metagenomic binning, comparative biology and taxonomic classification.</title>
        <authorList>
            <person name="Goeker M."/>
        </authorList>
    </citation>
    <scope>NUCLEOTIDE SEQUENCE [LARGE SCALE GENOMIC DNA]</scope>
    <source>
        <strain evidence="4 6">DSM 15264</strain>
    </source>
</reference>
<dbReference type="AlphaFoldDB" id="A0A2S5T920"/>
<keyword evidence="5" id="KW-1185">Reference proteome</keyword>
<dbReference type="RefSeq" id="WP_104355640.1">
    <property type="nucleotide sequence ID" value="NZ_CP064338.1"/>
</dbReference>
<dbReference type="PANTHER" id="PTHR30041:SF8">
    <property type="entry name" value="PROTEIN YFFB"/>
    <property type="match status" value="1"/>
</dbReference>
<dbReference type="Proteomes" id="UP000239406">
    <property type="component" value="Unassembled WGS sequence"/>
</dbReference>
<dbReference type="CDD" id="cd03035">
    <property type="entry name" value="ArsC_Yffb"/>
    <property type="match status" value="1"/>
</dbReference>
<dbReference type="SUPFAM" id="SSF52833">
    <property type="entry name" value="Thioredoxin-like"/>
    <property type="match status" value="1"/>
</dbReference>
<reference evidence="3 5" key="1">
    <citation type="submission" date="2018-02" db="EMBL/GenBank/DDBJ databases">
        <title>Reclassifiation of [Polyangium] brachysporum DSM 7029 as Guopingzhaonella breviflexa gen. nov., sp. nov., a member of the family Comamonadaceae.</title>
        <authorList>
            <person name="Tang B."/>
        </authorList>
    </citation>
    <scope>NUCLEOTIDE SEQUENCE [LARGE SCALE GENOMIC DNA]</scope>
    <source>
        <strain evidence="3 5">DSM 15344</strain>
    </source>
</reference>
<gene>
    <name evidence="3" type="ORF">C1702_00125</name>
    <name evidence="4" type="ORF">EV676_10287</name>
</gene>
<dbReference type="InterPro" id="IPR006504">
    <property type="entry name" value="Tscrpt_reg_Spx/MgsR"/>
</dbReference>
<proteinExistence type="inferred from homology"/>
<sequence length="115" mass="12691">MIKLYGIPNCDTVKKARRWLDEHGVAYAFHDFKKQGVPEDRLDAWMAARGWEKLVNRQGTTWRKLDPAVQAGVTGPDSAKALMLAQPSVIKRPVVEAGPEVLVGFDEAAYAKLAG</sequence>
<dbReference type="EMBL" id="PSNY01000001">
    <property type="protein sequence ID" value="PPE71446.1"/>
    <property type="molecule type" value="Genomic_DNA"/>
</dbReference>
<evidence type="ECO:0000256" key="2">
    <source>
        <dbReference type="PROSITE-ProRule" id="PRU01282"/>
    </source>
</evidence>
<organism evidence="3 5">
    <name type="scientific">Caldimonas thermodepolymerans</name>
    <dbReference type="NCBI Taxonomy" id="215580"/>
    <lineage>
        <taxon>Bacteria</taxon>
        <taxon>Pseudomonadati</taxon>
        <taxon>Pseudomonadota</taxon>
        <taxon>Betaproteobacteria</taxon>
        <taxon>Burkholderiales</taxon>
        <taxon>Sphaerotilaceae</taxon>
        <taxon>Caldimonas</taxon>
    </lineage>
</organism>
<dbReference type="OrthoDB" id="9803749at2"/>
<evidence type="ECO:0000313" key="3">
    <source>
        <dbReference type="EMBL" id="PPE71446.1"/>
    </source>
</evidence>